<dbReference type="AlphaFoldDB" id="A0A897NQ51"/>
<protein>
    <submittedName>
        <fullName evidence="1">Uncharacterized protein</fullName>
    </submittedName>
</protein>
<organism evidence="1 2">
    <name type="scientific">Halapricum desulfuricans</name>
    <dbReference type="NCBI Taxonomy" id="2841257"/>
    <lineage>
        <taxon>Archaea</taxon>
        <taxon>Methanobacteriati</taxon>
        <taxon>Methanobacteriota</taxon>
        <taxon>Stenosarchaea group</taxon>
        <taxon>Halobacteria</taxon>
        <taxon>Halobacteriales</taxon>
        <taxon>Haloarculaceae</taxon>
        <taxon>Halapricum</taxon>
    </lineage>
</organism>
<evidence type="ECO:0000313" key="2">
    <source>
        <dbReference type="Proteomes" id="UP000663305"/>
    </source>
</evidence>
<accession>A0A897NQ51</accession>
<dbReference type="EMBL" id="CP064789">
    <property type="protein sequence ID" value="QSG12959.1"/>
    <property type="molecule type" value="Genomic_DNA"/>
</dbReference>
<proteinExistence type="predicted"/>
<evidence type="ECO:0000313" key="1">
    <source>
        <dbReference type="EMBL" id="QSG12959.1"/>
    </source>
</evidence>
<dbReference type="Proteomes" id="UP000663305">
    <property type="component" value="Chromosome"/>
</dbReference>
<name>A0A897NQ51_9EURY</name>
<sequence>MVDAGVLAVGIDTQFVADDVGIGQVALNERSRRDGLVDPVQEVLNDDPALSVTNSCSIVQCLHHCSHYMHTDVIGDRSPSQSVGFTQIVRHKYNIIYHSSPFSQAV</sequence>
<reference evidence="1" key="1">
    <citation type="submission" date="2020-11" db="EMBL/GenBank/DDBJ databases">
        <title>Carbohydrate-dependent, anaerobic sulfur respiration: A novel catabolism in halophilic archaea.</title>
        <authorList>
            <person name="Sorokin D.Y."/>
            <person name="Messina E."/>
            <person name="Smedile F."/>
            <person name="La Cono V."/>
            <person name="Hallsworth J.E."/>
            <person name="Yakimov M.M."/>
        </authorList>
    </citation>
    <scope>NUCLEOTIDE SEQUENCE</scope>
    <source>
        <strain evidence="1">HSR-Bgl</strain>
    </source>
</reference>
<gene>
    <name evidence="1" type="ORF">HSBGL_2555</name>
</gene>